<dbReference type="Proteomes" id="UP000002742">
    <property type="component" value="Chromosome"/>
</dbReference>
<dbReference type="HOGENOM" id="CLU_009912_5_3_4"/>
<dbReference type="PANTHER" id="PTHR32309">
    <property type="entry name" value="TYROSINE-PROTEIN KINASE"/>
    <property type="match status" value="1"/>
</dbReference>
<feature type="transmembrane region" description="Helical" evidence="7">
    <location>
        <begin position="12"/>
        <end position="35"/>
    </location>
</feature>
<comment type="subcellular location">
    <subcellularLocation>
        <location evidence="1">Cell membrane</location>
        <topology evidence="1">Multi-pass membrane protein</topology>
    </subcellularLocation>
</comment>
<evidence type="ECO:0000256" key="6">
    <source>
        <dbReference type="SAM" id="Coils"/>
    </source>
</evidence>
<evidence type="ECO:0000256" key="3">
    <source>
        <dbReference type="ARBA" id="ARBA00022692"/>
    </source>
</evidence>
<dbReference type="STRING" id="583345.Mmol_1795"/>
<keyword evidence="2" id="KW-1003">Cell membrane</keyword>
<dbReference type="KEGG" id="mmb:Mmol_1795"/>
<dbReference type="eggNOG" id="COG3206">
    <property type="taxonomic scope" value="Bacteria"/>
</dbReference>
<keyword evidence="6" id="KW-0175">Coiled coil</keyword>
<proteinExistence type="predicted"/>
<evidence type="ECO:0000313" key="10">
    <source>
        <dbReference type="EMBL" id="ACT48699.1"/>
    </source>
</evidence>
<organism evidence="10 11">
    <name type="scientific">Methylotenera mobilis (strain JLW8 / ATCC BAA-1282 / DSM 17540)</name>
    <dbReference type="NCBI Taxonomy" id="583345"/>
    <lineage>
        <taxon>Bacteria</taxon>
        <taxon>Pseudomonadati</taxon>
        <taxon>Pseudomonadota</taxon>
        <taxon>Betaproteobacteria</taxon>
        <taxon>Nitrosomonadales</taxon>
        <taxon>Methylophilaceae</taxon>
        <taxon>Methylotenera</taxon>
    </lineage>
</organism>
<dbReference type="EMBL" id="CP001672">
    <property type="protein sequence ID" value="ACT48699.1"/>
    <property type="molecule type" value="Genomic_DNA"/>
</dbReference>
<feature type="coiled-coil region" evidence="6">
    <location>
        <begin position="338"/>
        <end position="365"/>
    </location>
</feature>
<dbReference type="GO" id="GO:0004713">
    <property type="term" value="F:protein tyrosine kinase activity"/>
    <property type="evidence" value="ECO:0007669"/>
    <property type="project" value="TreeGrafter"/>
</dbReference>
<dbReference type="InterPro" id="IPR032807">
    <property type="entry name" value="GNVR"/>
</dbReference>
<evidence type="ECO:0000259" key="8">
    <source>
        <dbReference type="Pfam" id="PF02706"/>
    </source>
</evidence>
<evidence type="ECO:0000256" key="4">
    <source>
        <dbReference type="ARBA" id="ARBA00022989"/>
    </source>
</evidence>
<feature type="domain" description="Polysaccharide chain length determinant N-terminal" evidence="8">
    <location>
        <begin position="3"/>
        <end position="88"/>
    </location>
</feature>
<evidence type="ECO:0000256" key="5">
    <source>
        <dbReference type="ARBA" id="ARBA00023136"/>
    </source>
</evidence>
<gene>
    <name evidence="10" type="ordered locus">Mmol_1795</name>
</gene>
<keyword evidence="3 7" id="KW-0812">Transmembrane</keyword>
<evidence type="ECO:0000256" key="2">
    <source>
        <dbReference type="ARBA" id="ARBA00022475"/>
    </source>
</evidence>
<keyword evidence="11" id="KW-1185">Reference proteome</keyword>
<name>C6WXQ0_METML</name>
<dbReference type="InterPro" id="IPR050445">
    <property type="entry name" value="Bact_polysacc_biosynth/exp"/>
</dbReference>
<feature type="coiled-coil region" evidence="6">
    <location>
        <begin position="180"/>
        <end position="237"/>
    </location>
</feature>
<dbReference type="NCBIfam" id="TIGR03017">
    <property type="entry name" value="EpsF"/>
    <property type="match status" value="1"/>
</dbReference>
<evidence type="ECO:0000313" key="11">
    <source>
        <dbReference type="Proteomes" id="UP000002742"/>
    </source>
</evidence>
<keyword evidence="5 7" id="KW-0472">Membrane</keyword>
<reference evidence="10 11" key="2">
    <citation type="journal article" date="2011" name="J. Bacteriol.">
        <title>Genomes of three methylotrophs from a single niche uncover genetic and metabolic divergence of Methylophilaceae.</title>
        <authorList>
            <person name="Lapidus A."/>
            <person name="Clum A."/>
            <person name="Labutti K."/>
            <person name="Kaluzhnaya M.G."/>
            <person name="Lim S."/>
            <person name="Beck D.A."/>
            <person name="Glavina Del Rio T."/>
            <person name="Nolan M."/>
            <person name="Mavromatis K."/>
            <person name="Huntemann M."/>
            <person name="Lucas S."/>
            <person name="Lidstrom M.E."/>
            <person name="Ivanova N."/>
            <person name="Chistoserdova L."/>
        </authorList>
    </citation>
    <scope>NUCLEOTIDE SEQUENCE [LARGE SCALE GENOMIC DNA]</scope>
    <source>
        <strain evidence="11">JLW8 / ATCC BAA-1282 / DSM 17540</strain>
    </source>
</reference>
<accession>C6WXQ0</accession>
<dbReference type="Pfam" id="PF13807">
    <property type="entry name" value="GNVR"/>
    <property type="match status" value="1"/>
</dbReference>
<sequence>MNFSQFLLILKARFKIILLTFVTTVTITLVVSLLIPKSYTATTSLILNYKGMDPVTGIALPAQLMPGYMATQVDIITSQNVAVKVVDALKFTNSTQAQAQFQEATQGRGDIRNWFAGLLLKKLDVQPSRESSVIELSFTGADPEFAAIVANAFAVAYQETSLQLKTAPAQIASTYLGTQTKVLRENLKVAQTNLSAYQQENGITSGIEQFDAESAKLNELTAQLVAAQGNAIEASSRQNGTRGNAEQSPDVAANPLVQSLKVQISSTDAKLADIAQRLGQNHPQYQSAKAEADKIKSEYQEALRNATANVGGTARIHQQREGELRAQVAAQKTKVLALNRTRDQLALLQKDVDNAQRALEAVNQRFTQTSLEGQGNQTDVGILNPAVPPIKHSSPKTLVNLILAIFLGTLLGVGFALLAELLDRRVRSADDIQEGVAIPVLGVIVSDSLEQPRRRRFIPLLRSSKTKNSNYLSFKN</sequence>
<dbReference type="PANTHER" id="PTHR32309:SF13">
    <property type="entry name" value="FERRIC ENTEROBACTIN TRANSPORT PROTEIN FEPE"/>
    <property type="match status" value="1"/>
</dbReference>
<reference evidence="11" key="1">
    <citation type="submission" date="2009-07" db="EMBL/GenBank/DDBJ databases">
        <title>Complete sequence of Methylotenera mobilis JLW8.</title>
        <authorList>
            <consortium name="US DOE Joint Genome Institute"/>
            <person name="Lucas S."/>
            <person name="Copeland A."/>
            <person name="Lapidus A."/>
            <person name="Glavina del Rio T."/>
            <person name="Tice H."/>
            <person name="Bruce D."/>
            <person name="Goodwin L."/>
            <person name="Pitluck S."/>
            <person name="LaButti K.M."/>
            <person name="Clum A."/>
            <person name="Larimer F."/>
            <person name="Land M."/>
            <person name="Hauser L."/>
            <person name="Kyrpides N."/>
            <person name="Mikhailova N."/>
            <person name="Kayluzhnaya M."/>
            <person name="Chistoserdova L."/>
        </authorList>
    </citation>
    <scope>NUCLEOTIDE SEQUENCE [LARGE SCALE GENOMIC DNA]</scope>
    <source>
        <strain evidence="11">JLW8 / ATCC BAA-1282 / DSM 17540</strain>
    </source>
</reference>
<dbReference type="Pfam" id="PF02706">
    <property type="entry name" value="Wzz"/>
    <property type="match status" value="1"/>
</dbReference>
<evidence type="ECO:0000256" key="1">
    <source>
        <dbReference type="ARBA" id="ARBA00004651"/>
    </source>
</evidence>
<dbReference type="RefSeq" id="WP_015832734.1">
    <property type="nucleotide sequence ID" value="NC_012968.1"/>
</dbReference>
<protein>
    <submittedName>
        <fullName evidence="10">Chain length determinant protein EpsF</fullName>
    </submittedName>
</protein>
<dbReference type="InterPro" id="IPR003856">
    <property type="entry name" value="LPS_length_determ_N"/>
</dbReference>
<dbReference type="GO" id="GO:0005886">
    <property type="term" value="C:plasma membrane"/>
    <property type="evidence" value="ECO:0007669"/>
    <property type="project" value="UniProtKB-SubCell"/>
</dbReference>
<dbReference type="OrthoDB" id="8559110at2"/>
<evidence type="ECO:0000256" key="7">
    <source>
        <dbReference type="SAM" id="Phobius"/>
    </source>
</evidence>
<feature type="transmembrane region" description="Helical" evidence="7">
    <location>
        <begin position="398"/>
        <end position="419"/>
    </location>
</feature>
<evidence type="ECO:0000259" key="9">
    <source>
        <dbReference type="Pfam" id="PF13807"/>
    </source>
</evidence>
<keyword evidence="4 7" id="KW-1133">Transmembrane helix</keyword>
<dbReference type="AlphaFoldDB" id="C6WXQ0"/>
<dbReference type="InterPro" id="IPR017468">
    <property type="entry name" value="Chain_len_reg_EpsF"/>
</dbReference>
<feature type="domain" description="Tyrosine-protein kinase G-rich" evidence="9">
    <location>
        <begin position="347"/>
        <end position="418"/>
    </location>
</feature>